<dbReference type="SUPFAM" id="SSF53790">
    <property type="entry name" value="Tetrapyrrole methylase"/>
    <property type="match status" value="1"/>
</dbReference>
<feature type="domain" description="NTP pyrophosphohydrolase MazG-like" evidence="2">
    <location>
        <begin position="388"/>
        <end position="448"/>
    </location>
</feature>
<dbReference type="GO" id="GO:0046076">
    <property type="term" value="P:dTTP catabolic process"/>
    <property type="evidence" value="ECO:0007669"/>
    <property type="project" value="TreeGrafter"/>
</dbReference>
<dbReference type="GO" id="GO:0046081">
    <property type="term" value="P:dUTP catabolic process"/>
    <property type="evidence" value="ECO:0007669"/>
    <property type="project" value="TreeGrafter"/>
</dbReference>
<sequence length="481" mass="53139">MAKIVIVGLGPGDDSLVTVATLAVIDRVTVRFLRTAQHPSAHLVPNATTFDHVYDGAPSFDDVYATIATELITAAQQHGEVLYAVPGSPLVLERTVAHLRAQDDVEIELHAAVSFLDDVWRVLNIDPVEQGVRLVDGHVFTESAAGVTGPMLVAHTHANWVLSDIKLSIDDPDPTTPVILLHHVGLTDERIEHTTWSEMDRVLDADHLTSLYIPALGTPVAAEMVRFHQLARTLRDQCPWDMEQTHHSLVRYLIEETYEVVDAIEKLNEDDPTTDDDLIEELGDLLYQVEFHAAIAEEQGRFTMADVARTVHDKLVSRHPHVFGDVQVNSSEDVESNWEAIKKAEKPHRTGIFDGVTLGAPSLQLASKMQSRAAKVGFDWPNVDGPLAKISEEAGEIREALTTGDPEATMSEVGDLLFAVVNVARHLDIDPESALRSAVNKFRSRVESVEKLAADKGLTMKEMTLEQLDELWEVVKTHPTH</sequence>
<dbReference type="FunFam" id="1.10.287.1080:FF:000001">
    <property type="entry name" value="Nucleoside triphosphate pyrophosphohydrolase"/>
    <property type="match status" value="1"/>
</dbReference>
<dbReference type="Pfam" id="PF00590">
    <property type="entry name" value="TP_methylase"/>
    <property type="match status" value="1"/>
</dbReference>
<dbReference type="SUPFAM" id="SSF101386">
    <property type="entry name" value="all-alpha NTP pyrophosphatases"/>
    <property type="match status" value="2"/>
</dbReference>
<evidence type="ECO:0000259" key="1">
    <source>
        <dbReference type="Pfam" id="PF00590"/>
    </source>
</evidence>
<dbReference type="InterPro" id="IPR035013">
    <property type="entry name" value="YabN_N"/>
</dbReference>
<dbReference type="AlphaFoldDB" id="A0A6J6IBV9"/>
<organism evidence="3">
    <name type="scientific">freshwater metagenome</name>
    <dbReference type="NCBI Taxonomy" id="449393"/>
    <lineage>
        <taxon>unclassified sequences</taxon>
        <taxon>metagenomes</taxon>
        <taxon>ecological metagenomes</taxon>
    </lineage>
</organism>
<dbReference type="PANTHER" id="PTHR30522:SF0">
    <property type="entry name" value="NUCLEOSIDE TRIPHOSPHATE PYROPHOSPHOHYDROLASE"/>
    <property type="match status" value="1"/>
</dbReference>
<dbReference type="GO" id="GO:0008168">
    <property type="term" value="F:methyltransferase activity"/>
    <property type="evidence" value="ECO:0007669"/>
    <property type="project" value="InterPro"/>
</dbReference>
<dbReference type="GO" id="GO:0006203">
    <property type="term" value="P:dGTP catabolic process"/>
    <property type="evidence" value="ECO:0007669"/>
    <property type="project" value="TreeGrafter"/>
</dbReference>
<protein>
    <submittedName>
        <fullName evidence="3">Unannotated protein</fullName>
    </submittedName>
</protein>
<dbReference type="CDD" id="cd11529">
    <property type="entry name" value="NTP-PPase_MazG_Cterm"/>
    <property type="match status" value="1"/>
</dbReference>
<dbReference type="GO" id="GO:0047429">
    <property type="term" value="F:nucleoside triphosphate diphosphatase activity"/>
    <property type="evidence" value="ECO:0007669"/>
    <property type="project" value="InterPro"/>
</dbReference>
<feature type="domain" description="Tetrapyrrole methylase" evidence="1">
    <location>
        <begin position="3"/>
        <end position="199"/>
    </location>
</feature>
<evidence type="ECO:0000313" key="3">
    <source>
        <dbReference type="EMBL" id="CAB4618258.1"/>
    </source>
</evidence>
<dbReference type="CDD" id="cd11723">
    <property type="entry name" value="YabN_N_like"/>
    <property type="match status" value="1"/>
</dbReference>
<dbReference type="Pfam" id="PF03819">
    <property type="entry name" value="MazG"/>
    <property type="match status" value="2"/>
</dbReference>
<proteinExistence type="predicted"/>
<dbReference type="CDD" id="cd11528">
    <property type="entry name" value="NTP-PPase_MazG_Nterm"/>
    <property type="match status" value="1"/>
</dbReference>
<dbReference type="InterPro" id="IPR014777">
    <property type="entry name" value="4pyrrole_Mease_sub1"/>
</dbReference>
<dbReference type="InterPro" id="IPR000878">
    <property type="entry name" value="4pyrrol_Mease"/>
</dbReference>
<reference evidence="3" key="1">
    <citation type="submission" date="2020-05" db="EMBL/GenBank/DDBJ databases">
        <authorList>
            <person name="Chiriac C."/>
            <person name="Salcher M."/>
            <person name="Ghai R."/>
            <person name="Kavagutti S V."/>
        </authorList>
    </citation>
    <scope>NUCLEOTIDE SEQUENCE</scope>
</reference>
<dbReference type="GO" id="GO:0006950">
    <property type="term" value="P:response to stress"/>
    <property type="evidence" value="ECO:0007669"/>
    <property type="project" value="UniProtKB-ARBA"/>
</dbReference>
<gene>
    <name evidence="3" type="ORF">UFOPK1874_00861</name>
</gene>
<dbReference type="NCBIfam" id="NF007113">
    <property type="entry name" value="PRK09562.1"/>
    <property type="match status" value="1"/>
</dbReference>
<dbReference type="NCBIfam" id="TIGR00444">
    <property type="entry name" value="mazG"/>
    <property type="match status" value="1"/>
</dbReference>
<dbReference type="EMBL" id="CAEZUX010000098">
    <property type="protein sequence ID" value="CAB4618258.1"/>
    <property type="molecule type" value="Genomic_DNA"/>
</dbReference>
<dbReference type="Gene3D" id="3.40.1010.10">
    <property type="entry name" value="Cobalt-precorrin-4 Transmethylase, Domain 1"/>
    <property type="match status" value="1"/>
</dbReference>
<evidence type="ECO:0000259" key="2">
    <source>
        <dbReference type="Pfam" id="PF03819"/>
    </source>
</evidence>
<dbReference type="PANTHER" id="PTHR30522">
    <property type="entry name" value="NUCLEOSIDE TRIPHOSPHATE PYROPHOSPHOHYDROLASE"/>
    <property type="match status" value="1"/>
</dbReference>
<dbReference type="GO" id="GO:0046061">
    <property type="term" value="P:dATP catabolic process"/>
    <property type="evidence" value="ECO:0007669"/>
    <property type="project" value="TreeGrafter"/>
</dbReference>
<dbReference type="InterPro" id="IPR048011">
    <property type="entry name" value="NTP-PPase_MazG-like_C"/>
</dbReference>
<dbReference type="InterPro" id="IPR011551">
    <property type="entry name" value="NTP_PyrPHydrolase_MazG"/>
</dbReference>
<dbReference type="GO" id="GO:0046047">
    <property type="term" value="P:TTP catabolic process"/>
    <property type="evidence" value="ECO:0007669"/>
    <property type="project" value="TreeGrafter"/>
</dbReference>
<name>A0A6J6IBV9_9ZZZZ</name>
<accession>A0A6J6IBV9</accession>
<dbReference type="InterPro" id="IPR035996">
    <property type="entry name" value="4pyrrol_Methylase_sf"/>
</dbReference>
<dbReference type="Gene3D" id="1.10.287.1080">
    <property type="entry name" value="MazG-like"/>
    <property type="match status" value="2"/>
</dbReference>
<dbReference type="InterPro" id="IPR048015">
    <property type="entry name" value="NTP-PPase_MazG-like_N"/>
</dbReference>
<dbReference type="InterPro" id="IPR004518">
    <property type="entry name" value="MazG-like_dom"/>
</dbReference>
<feature type="domain" description="NTP pyrophosphohydrolase MazG-like" evidence="2">
    <location>
        <begin position="244"/>
        <end position="323"/>
    </location>
</feature>
<dbReference type="GO" id="GO:0046052">
    <property type="term" value="P:UTP catabolic process"/>
    <property type="evidence" value="ECO:0007669"/>
    <property type="project" value="TreeGrafter"/>
</dbReference>